<evidence type="ECO:0000313" key="2">
    <source>
        <dbReference type="EMBL" id="SCZ89723.1"/>
    </source>
</evidence>
<accession>A0A2X0MI47</accession>
<feature type="signal peptide" evidence="1">
    <location>
        <begin position="1"/>
        <end position="22"/>
    </location>
</feature>
<keyword evidence="3" id="KW-1185">Reference proteome</keyword>
<dbReference type="EMBL" id="FMWP01000014">
    <property type="protein sequence ID" value="SCZ89723.1"/>
    <property type="molecule type" value="Genomic_DNA"/>
</dbReference>
<sequence>MSVPCHDVLSLWAAPLIVFAVADDHIRRRRPEMKAPARVQLASKQVRYLGVNGKRSIVGVVGWSRHSW</sequence>
<evidence type="ECO:0000256" key="1">
    <source>
        <dbReference type="SAM" id="SignalP"/>
    </source>
</evidence>
<dbReference type="AlphaFoldDB" id="A0A2X0MI47"/>
<evidence type="ECO:0000313" key="3">
    <source>
        <dbReference type="Proteomes" id="UP000249723"/>
    </source>
</evidence>
<protein>
    <submittedName>
        <fullName evidence="2">BZ3500_MvSof-1268-A1-R1_Chr1-3g01538 protein</fullName>
    </submittedName>
</protein>
<proteinExistence type="predicted"/>
<dbReference type="Proteomes" id="UP000249723">
    <property type="component" value="Unassembled WGS sequence"/>
</dbReference>
<gene>
    <name evidence="2" type="ORF">BZ3500_MVSOF-1268-A1-R1_CHR1-3G01538</name>
</gene>
<feature type="chain" id="PRO_5030060358" evidence="1">
    <location>
        <begin position="23"/>
        <end position="68"/>
    </location>
</feature>
<name>A0A2X0MI47_9BASI</name>
<reference evidence="3" key="1">
    <citation type="submission" date="2016-10" db="EMBL/GenBank/DDBJ databases">
        <authorList>
            <person name="Jeantristanb JTB J.-T."/>
            <person name="Ricardo R."/>
        </authorList>
    </citation>
    <scope>NUCLEOTIDE SEQUENCE [LARGE SCALE GENOMIC DNA]</scope>
</reference>
<organism evidence="2 3">
    <name type="scientific">Microbotryum saponariae</name>
    <dbReference type="NCBI Taxonomy" id="289078"/>
    <lineage>
        <taxon>Eukaryota</taxon>
        <taxon>Fungi</taxon>
        <taxon>Dikarya</taxon>
        <taxon>Basidiomycota</taxon>
        <taxon>Pucciniomycotina</taxon>
        <taxon>Microbotryomycetes</taxon>
        <taxon>Microbotryales</taxon>
        <taxon>Microbotryaceae</taxon>
        <taxon>Microbotryum</taxon>
    </lineage>
</organism>
<keyword evidence="1" id="KW-0732">Signal</keyword>